<dbReference type="Pfam" id="PF00106">
    <property type="entry name" value="adh_short"/>
    <property type="match status" value="2"/>
</dbReference>
<dbReference type="GO" id="GO:0016491">
    <property type="term" value="F:oxidoreductase activity"/>
    <property type="evidence" value="ECO:0007669"/>
    <property type="project" value="UniProtKB-KW"/>
</dbReference>
<reference evidence="3" key="1">
    <citation type="submission" date="2020-11" db="EMBL/GenBank/DDBJ databases">
        <authorList>
            <person name="Tran Van P."/>
        </authorList>
    </citation>
    <scope>NUCLEOTIDE SEQUENCE</scope>
</reference>
<dbReference type="InterPro" id="IPR002347">
    <property type="entry name" value="SDR_fam"/>
</dbReference>
<name>A0A7R9P6E6_TIMCA</name>
<evidence type="ECO:0000256" key="2">
    <source>
        <dbReference type="ARBA" id="ARBA00023002"/>
    </source>
</evidence>
<evidence type="ECO:0000313" key="3">
    <source>
        <dbReference type="EMBL" id="CAD7571458.1"/>
    </source>
</evidence>
<dbReference type="Gene3D" id="3.40.50.720">
    <property type="entry name" value="NAD(P)-binding Rossmann-like Domain"/>
    <property type="match status" value="2"/>
</dbReference>
<protein>
    <submittedName>
        <fullName evidence="3">(California timema) hypothetical protein</fullName>
    </submittedName>
</protein>
<dbReference type="EMBL" id="OE180523">
    <property type="protein sequence ID" value="CAD7571458.1"/>
    <property type="molecule type" value="Genomic_DNA"/>
</dbReference>
<keyword evidence="2" id="KW-0560">Oxidoreductase</keyword>
<dbReference type="SUPFAM" id="SSF51735">
    <property type="entry name" value="NAD(P)-binding Rossmann-fold domains"/>
    <property type="match status" value="1"/>
</dbReference>
<dbReference type="InterPro" id="IPR036291">
    <property type="entry name" value="NAD(P)-bd_dom_sf"/>
</dbReference>
<organism evidence="3">
    <name type="scientific">Timema californicum</name>
    <name type="common">California timema</name>
    <name type="synonym">Walking stick</name>
    <dbReference type="NCBI Taxonomy" id="61474"/>
    <lineage>
        <taxon>Eukaryota</taxon>
        <taxon>Metazoa</taxon>
        <taxon>Ecdysozoa</taxon>
        <taxon>Arthropoda</taxon>
        <taxon>Hexapoda</taxon>
        <taxon>Insecta</taxon>
        <taxon>Pterygota</taxon>
        <taxon>Neoptera</taxon>
        <taxon>Polyneoptera</taxon>
        <taxon>Phasmatodea</taxon>
        <taxon>Timematodea</taxon>
        <taxon>Timematoidea</taxon>
        <taxon>Timematidae</taxon>
        <taxon>Timema</taxon>
    </lineage>
</organism>
<accession>A0A7R9P6E6</accession>
<proteinExistence type="inferred from homology"/>
<dbReference type="PANTHER" id="PTHR43115:SF4">
    <property type="entry name" value="DEHYDROGENASE_REDUCTASE SDR FAMILY MEMBER 11"/>
    <property type="match status" value="1"/>
</dbReference>
<comment type="similarity">
    <text evidence="1">Belongs to the short-chain dehydrogenases/reductases (SDR) family.</text>
</comment>
<dbReference type="PANTHER" id="PTHR43115">
    <property type="entry name" value="DEHYDROGENASE/REDUCTASE SDR FAMILY MEMBER 11"/>
    <property type="match status" value="1"/>
</dbReference>
<sequence length="489" mass="54457">MRLEVIKPETVNYQTQKGETRPLKDTISKFVTIASHAWRAKYPHVKHHNMESRSTPNKALSQAWNKLNSAFADYDRVVQATEWDSLLPKLQSRGIRETAMLRWSGRVAVVTGASSGIGRSIAEELVKKGLQVSRPDYKPAPMTVFASYADKPQVQLLIILTVSKFELLLKTSIPNIETALPTCITLPVSLPLGGMGKVELEEVNPHLRGGRVENHLGKTSLSSPDRDSNLDFPVLSSQAQHDKRPLEEHVECGTGTFHHIKCDITNDEEIMAAFEWLRNNRNGLDILVNCAGVATSSKIIENTTSELRKILDVNVLGLSICTREAVKSMRERGVDDGHIININSRDTWWSRGKVSDFCAGGRGSILGPGTDLSDYQTLPSPLTRHLRTGGTQLSHQSHGEFYKRLTEGLRRELVQLNSHIRVTSISPGMVDTHIYESDPVDGKARKEVLFKNHPFLKPKDIADAVLYALGTPPNVQVHEITIRPVGEKW</sequence>
<gene>
    <name evidence="3" type="ORF">TCMB3V08_LOCUS4133</name>
</gene>
<dbReference type="AlphaFoldDB" id="A0A7R9P6E6"/>
<evidence type="ECO:0000256" key="1">
    <source>
        <dbReference type="ARBA" id="ARBA00006484"/>
    </source>
</evidence>